<name>A0A858R9B9_9PROT</name>
<dbReference type="Pfam" id="PF13365">
    <property type="entry name" value="Trypsin_2"/>
    <property type="match status" value="1"/>
</dbReference>
<protein>
    <submittedName>
        <fullName evidence="1">Trypsin-like peptidase domain-containing protein</fullName>
    </submittedName>
</protein>
<dbReference type="SUPFAM" id="SSF50494">
    <property type="entry name" value="Trypsin-like serine proteases"/>
    <property type="match status" value="1"/>
</dbReference>
<dbReference type="AlphaFoldDB" id="A0A858R9B9"/>
<keyword evidence="2" id="KW-1185">Reference proteome</keyword>
<dbReference type="InterPro" id="IPR009003">
    <property type="entry name" value="Peptidase_S1_PA"/>
</dbReference>
<sequence length="268" mass="27640">MGKYWRRIVPLFAAWILAACSSPYGQVAGTPLEQVKESYLSASLGVPVLLGATGSALVVEDGLAVTNAHVPLGLGFLQLRNAAGDGHVAKVLAVSDRLDLALLSVPKGFGTPIRAARTDLAAGEMVWMMGTTIMGAAPVADGRVVYPVGLGQLTWVDPHPGIQRVDVGTRRNVPVVPGFYVIGGGGAGYSGGPMVNGRGEVVGLTVGKLEGWADPNGPKPGKNEAILFAYRIGDVLAEVDRLLGRRMAQADTDPADTVALSAAAAPNP</sequence>
<gene>
    <name evidence="1" type="ORF">HHL28_14085</name>
</gene>
<dbReference type="Proteomes" id="UP000501891">
    <property type="component" value="Chromosome"/>
</dbReference>
<proteinExistence type="predicted"/>
<dbReference type="KEGG" id="acru:HHL28_14085"/>
<reference evidence="1" key="1">
    <citation type="submission" date="2020-04" db="EMBL/GenBank/DDBJ databases">
        <title>A desert anoxygenic phototrophic bacterium fixes CO2 using RubisCO under aerobic conditions.</title>
        <authorList>
            <person name="Tang K."/>
        </authorList>
    </citation>
    <scope>NUCLEOTIDE SEQUENCE [LARGE SCALE GENOMIC DNA]</scope>
    <source>
        <strain evidence="1">MIMtkB3</strain>
    </source>
</reference>
<evidence type="ECO:0000313" key="2">
    <source>
        <dbReference type="Proteomes" id="UP000501891"/>
    </source>
</evidence>
<dbReference type="PROSITE" id="PS51257">
    <property type="entry name" value="PROKAR_LIPOPROTEIN"/>
    <property type="match status" value="1"/>
</dbReference>
<accession>A0A858R9B9</accession>
<organism evidence="1 2">
    <name type="scientific">Aerophototrophica crusticola</name>
    <dbReference type="NCBI Taxonomy" id="1709002"/>
    <lineage>
        <taxon>Bacteria</taxon>
        <taxon>Pseudomonadati</taxon>
        <taxon>Pseudomonadota</taxon>
        <taxon>Alphaproteobacteria</taxon>
        <taxon>Rhodospirillales</taxon>
        <taxon>Rhodospirillaceae</taxon>
        <taxon>Aerophototrophica</taxon>
    </lineage>
</organism>
<dbReference type="Gene3D" id="2.40.10.120">
    <property type="match status" value="1"/>
</dbReference>
<evidence type="ECO:0000313" key="1">
    <source>
        <dbReference type="EMBL" id="QJE74070.1"/>
    </source>
</evidence>
<dbReference type="EMBL" id="CP051775">
    <property type="protein sequence ID" value="QJE74070.1"/>
    <property type="molecule type" value="Genomic_DNA"/>
</dbReference>